<keyword evidence="2 11" id="KW-0813">Transport</keyword>
<keyword evidence="3 11" id="KW-1134">Transmembrane beta strand</keyword>
<dbReference type="RefSeq" id="WP_243994403.1">
    <property type="nucleotide sequence ID" value="NZ_JALHLE010000019.1"/>
</dbReference>
<evidence type="ECO:0000256" key="1">
    <source>
        <dbReference type="ARBA" id="ARBA00004571"/>
    </source>
</evidence>
<keyword evidence="4" id="KW-0410">Iron transport</keyword>
<keyword evidence="6" id="KW-0408">Iron</keyword>
<dbReference type="PANTHER" id="PTHR32552">
    <property type="entry name" value="FERRICHROME IRON RECEPTOR-RELATED"/>
    <property type="match status" value="1"/>
</dbReference>
<keyword evidence="7" id="KW-0406">Ion transport</keyword>
<evidence type="ECO:0000256" key="4">
    <source>
        <dbReference type="ARBA" id="ARBA00022496"/>
    </source>
</evidence>
<keyword evidence="9 11" id="KW-0472">Membrane</keyword>
<dbReference type="InterPro" id="IPR012910">
    <property type="entry name" value="Plug_dom"/>
</dbReference>
<dbReference type="CDD" id="cd01347">
    <property type="entry name" value="ligand_gated_channel"/>
    <property type="match status" value="1"/>
</dbReference>
<feature type="signal peptide" evidence="13">
    <location>
        <begin position="1"/>
        <end position="27"/>
    </location>
</feature>
<keyword evidence="16" id="KW-0675">Receptor</keyword>
<comment type="caution">
    <text evidence="16">The sequence shown here is derived from an EMBL/GenBank/DDBJ whole genome shotgun (WGS) entry which is preliminary data.</text>
</comment>
<name>A0ABT0B313_9SPHN</name>
<keyword evidence="5 11" id="KW-0812">Transmembrane</keyword>
<evidence type="ECO:0000256" key="5">
    <source>
        <dbReference type="ARBA" id="ARBA00022692"/>
    </source>
</evidence>
<evidence type="ECO:0000256" key="10">
    <source>
        <dbReference type="ARBA" id="ARBA00023237"/>
    </source>
</evidence>
<dbReference type="Pfam" id="PF07715">
    <property type="entry name" value="Plug"/>
    <property type="match status" value="1"/>
</dbReference>
<evidence type="ECO:0000259" key="15">
    <source>
        <dbReference type="Pfam" id="PF07715"/>
    </source>
</evidence>
<dbReference type="PROSITE" id="PS52016">
    <property type="entry name" value="TONB_DEPENDENT_REC_3"/>
    <property type="match status" value="1"/>
</dbReference>
<evidence type="ECO:0000256" key="6">
    <source>
        <dbReference type="ARBA" id="ARBA00023004"/>
    </source>
</evidence>
<proteinExistence type="inferred from homology"/>
<evidence type="ECO:0000256" key="8">
    <source>
        <dbReference type="ARBA" id="ARBA00023077"/>
    </source>
</evidence>
<feature type="domain" description="TonB-dependent receptor-like beta-barrel" evidence="14">
    <location>
        <begin position="268"/>
        <end position="757"/>
    </location>
</feature>
<accession>A0ABT0B313</accession>
<keyword evidence="8 12" id="KW-0798">TonB box</keyword>
<evidence type="ECO:0000256" key="13">
    <source>
        <dbReference type="SAM" id="SignalP"/>
    </source>
</evidence>
<evidence type="ECO:0000259" key="14">
    <source>
        <dbReference type="Pfam" id="PF00593"/>
    </source>
</evidence>
<evidence type="ECO:0000256" key="12">
    <source>
        <dbReference type="RuleBase" id="RU003357"/>
    </source>
</evidence>
<protein>
    <submittedName>
        <fullName evidence="16">TonB-dependent receptor</fullName>
    </submittedName>
</protein>
<dbReference type="EMBL" id="JALHLE010000019">
    <property type="protein sequence ID" value="MCJ2179435.1"/>
    <property type="molecule type" value="Genomic_DNA"/>
</dbReference>
<keyword evidence="17" id="KW-1185">Reference proteome</keyword>
<gene>
    <name evidence="16" type="ORF">MTR64_12735</name>
</gene>
<dbReference type="InterPro" id="IPR036942">
    <property type="entry name" value="Beta-barrel_TonB_sf"/>
</dbReference>
<evidence type="ECO:0000256" key="11">
    <source>
        <dbReference type="PROSITE-ProRule" id="PRU01360"/>
    </source>
</evidence>
<dbReference type="InterPro" id="IPR000531">
    <property type="entry name" value="Beta-barrel_TonB"/>
</dbReference>
<keyword evidence="10 11" id="KW-0998">Cell outer membrane</keyword>
<evidence type="ECO:0000256" key="3">
    <source>
        <dbReference type="ARBA" id="ARBA00022452"/>
    </source>
</evidence>
<keyword evidence="13" id="KW-0732">Signal</keyword>
<comment type="similarity">
    <text evidence="11 12">Belongs to the TonB-dependent receptor family.</text>
</comment>
<dbReference type="InterPro" id="IPR039426">
    <property type="entry name" value="TonB-dep_rcpt-like"/>
</dbReference>
<evidence type="ECO:0000256" key="2">
    <source>
        <dbReference type="ARBA" id="ARBA00022448"/>
    </source>
</evidence>
<feature type="domain" description="TonB-dependent receptor plug" evidence="15">
    <location>
        <begin position="60"/>
        <end position="168"/>
    </location>
</feature>
<reference evidence="16" key="1">
    <citation type="submission" date="2022-03" db="EMBL/GenBank/DDBJ databases">
        <title>Identification of a novel bacterium isolated from mangrove sediments.</title>
        <authorList>
            <person name="Pan X."/>
        </authorList>
    </citation>
    <scope>NUCLEOTIDE SEQUENCE</scope>
    <source>
        <strain evidence="16">B2580</strain>
    </source>
</reference>
<evidence type="ECO:0000313" key="17">
    <source>
        <dbReference type="Proteomes" id="UP001162880"/>
    </source>
</evidence>
<evidence type="ECO:0000313" key="16">
    <source>
        <dbReference type="EMBL" id="MCJ2179435.1"/>
    </source>
</evidence>
<dbReference type="SUPFAM" id="SSF56935">
    <property type="entry name" value="Porins"/>
    <property type="match status" value="1"/>
</dbReference>
<evidence type="ECO:0000256" key="9">
    <source>
        <dbReference type="ARBA" id="ARBA00023136"/>
    </source>
</evidence>
<evidence type="ECO:0000256" key="7">
    <source>
        <dbReference type="ARBA" id="ARBA00023065"/>
    </source>
</evidence>
<sequence length="794" mass="86108">MISKTHFVQALACSASLLAFTSGTARAADAETAADAAAASDSGTGIYDIVVTAERREVSLQDAPLSVSAVTSEMLKSANINDITGLNGSVPGLVVARSGGGERIITIRGIGSETPENTNTQPGVSYHIDGVYIFNSIAASAAFIDVKQVEVLRGPQGTLFGQGSTGGTINVVTNDPSTDVVSGNVSAGIGNYNYKEGSAALNVPLSDTLAVRGAFQFTKHDGYAYATEVPGVAKYDLDDEDNTGWRLGAKWSPTSDFSITLNTIQYDSNTHGPAQKNILDPETDPRVLTQDYPGRSVVKTEFYSATMRYETPLAVIKSITGYQKLHSEQAWDADGLDADLFFAQTYSPLSYVGSTYDHVPLWASDTKSWSQEINLTSNTTGPFSWVAGGVYLHSKNSQYINEYRGSDDNILRTPLPLDTAWDDPEVGIITYAELSSIKRELYAFYAQGTYELTSQLKLTAGARYNHDKASGMFDSASGGASSQTSGAYLQPSSTGSRSAHAWTGKVALDYQLTPENMLYASWTRGFKPGGINSASSAGNSFSILPTYKQEMVDSFEIGSKNRFMGDTLQLNASAFLYNYKNMQFLEEDPILYGEGISNAPKARVYGLELEGIWAPTEGLRFDTSLSWLEGEFTSHYEALDPAAASAAQVAAGYPDYLFWLNFYSAALARDAARADIKGNRVPKLPRWQGNIAATWKGKVGPGELTARAQMIYRGKYQYRLFNDGAVDLTPSYTQVNLMAKYEPEGTNTDITLRVINLFDKNGVNSRFSDPYGSAQVMDTYIPPRQVIVSFGYKF</sequence>
<feature type="chain" id="PRO_5047017760" evidence="13">
    <location>
        <begin position="28"/>
        <end position="794"/>
    </location>
</feature>
<dbReference type="Proteomes" id="UP001162880">
    <property type="component" value="Unassembled WGS sequence"/>
</dbReference>
<comment type="subcellular location">
    <subcellularLocation>
        <location evidence="1 11">Cell outer membrane</location>
        <topology evidence="1 11">Multi-pass membrane protein</topology>
    </subcellularLocation>
</comment>
<organism evidence="16 17">
    <name type="scientific">Novosphingobium album</name>
    <name type="common">ex Hu et al. 2023</name>
    <dbReference type="NCBI Taxonomy" id="2930093"/>
    <lineage>
        <taxon>Bacteria</taxon>
        <taxon>Pseudomonadati</taxon>
        <taxon>Pseudomonadota</taxon>
        <taxon>Alphaproteobacteria</taxon>
        <taxon>Sphingomonadales</taxon>
        <taxon>Sphingomonadaceae</taxon>
        <taxon>Novosphingobium</taxon>
    </lineage>
</organism>
<dbReference type="PANTHER" id="PTHR32552:SF81">
    <property type="entry name" value="TONB-DEPENDENT OUTER MEMBRANE RECEPTOR"/>
    <property type="match status" value="1"/>
</dbReference>
<dbReference type="Gene3D" id="2.40.170.20">
    <property type="entry name" value="TonB-dependent receptor, beta-barrel domain"/>
    <property type="match status" value="1"/>
</dbReference>
<dbReference type="Pfam" id="PF00593">
    <property type="entry name" value="TonB_dep_Rec_b-barrel"/>
    <property type="match status" value="1"/>
</dbReference>